<accession>A0AAV4WC93</accession>
<feature type="compositionally biased region" description="Basic and acidic residues" evidence="1">
    <location>
        <begin position="353"/>
        <end position="363"/>
    </location>
</feature>
<feature type="compositionally biased region" description="Acidic residues" evidence="1">
    <location>
        <begin position="310"/>
        <end position="320"/>
    </location>
</feature>
<feature type="region of interest" description="Disordered" evidence="1">
    <location>
        <begin position="174"/>
        <end position="208"/>
    </location>
</feature>
<feature type="compositionally biased region" description="Basic and acidic residues" evidence="1">
    <location>
        <begin position="184"/>
        <end position="204"/>
    </location>
</feature>
<feature type="region of interest" description="Disordered" evidence="1">
    <location>
        <begin position="258"/>
        <end position="327"/>
    </location>
</feature>
<protein>
    <submittedName>
        <fullName evidence="2">Uncharacterized protein</fullName>
    </submittedName>
</protein>
<organism evidence="2 3">
    <name type="scientific">Caerostris darwini</name>
    <dbReference type="NCBI Taxonomy" id="1538125"/>
    <lineage>
        <taxon>Eukaryota</taxon>
        <taxon>Metazoa</taxon>
        <taxon>Ecdysozoa</taxon>
        <taxon>Arthropoda</taxon>
        <taxon>Chelicerata</taxon>
        <taxon>Arachnida</taxon>
        <taxon>Araneae</taxon>
        <taxon>Araneomorphae</taxon>
        <taxon>Entelegynae</taxon>
        <taxon>Araneoidea</taxon>
        <taxon>Araneidae</taxon>
        <taxon>Caerostris</taxon>
    </lineage>
</organism>
<keyword evidence="3" id="KW-1185">Reference proteome</keyword>
<evidence type="ECO:0000256" key="1">
    <source>
        <dbReference type="SAM" id="MobiDB-lite"/>
    </source>
</evidence>
<sequence length="533" mass="59143">MEDMYADNTEDGKNEDSIEVETVKQNSRPGEAASTGKNLKTLVKEEVTEDVKTAEPELSTKLSTDIKTHAVAKSELLSNMEEIKSPTTTETGKAENSLKENIFEKLEETPVNMSSLSSEITTTENHSEEYIDEIAEVMCFNKTLCNIDGNMNSSEILLMNGHPEPEVAESFTDNPVTSSINGTSKDENVSNRSMVEEEAKTNDAEREEYPEEIDVMQPSCNFKLDKVSQIQSEELINEADVPKQIQELKSFETGNGTIASVQESPTENVNAITSTSNSDNHDAPSVNETSKVENRSNQSIVEEAKTNDAEREEYPEEIDEMQPSSNFKLDEISQIQSEALDNKIDVPNQNQEAKTDVPKREDYPGEADEMQLSSNFKLDKISQMQSEVLVNESDVPNQNRVKSFENTNGTIASAEELPTESVNVTTSTTNEVVNDGTISTEESAIITNSIDETETINKCEEITVNELNSESSTIETEPRDNLMTTQQPSSAKCINEDNTSIVLERPKNIKAELVEDIPAYHPAVDITFIYACY</sequence>
<feature type="region of interest" description="Disordered" evidence="1">
    <location>
        <begin position="1"/>
        <end position="40"/>
    </location>
</feature>
<evidence type="ECO:0000313" key="3">
    <source>
        <dbReference type="Proteomes" id="UP001054837"/>
    </source>
</evidence>
<dbReference type="Proteomes" id="UP001054837">
    <property type="component" value="Unassembled WGS sequence"/>
</dbReference>
<dbReference type="AlphaFoldDB" id="A0AAV4WC93"/>
<feature type="compositionally biased region" description="Polar residues" evidence="1">
    <location>
        <begin position="174"/>
        <end position="183"/>
    </location>
</feature>
<evidence type="ECO:0000313" key="2">
    <source>
        <dbReference type="EMBL" id="GIY80252.1"/>
    </source>
</evidence>
<comment type="caution">
    <text evidence="2">The sequence shown here is derived from an EMBL/GenBank/DDBJ whole genome shotgun (WGS) entry which is preliminary data.</text>
</comment>
<feature type="compositionally biased region" description="Polar residues" evidence="1">
    <location>
        <begin position="258"/>
        <end position="278"/>
    </location>
</feature>
<dbReference type="EMBL" id="BPLQ01014490">
    <property type="protein sequence ID" value="GIY80252.1"/>
    <property type="molecule type" value="Genomic_DNA"/>
</dbReference>
<name>A0AAV4WC93_9ARAC</name>
<proteinExistence type="predicted"/>
<reference evidence="2 3" key="1">
    <citation type="submission" date="2021-06" db="EMBL/GenBank/DDBJ databases">
        <title>Caerostris darwini draft genome.</title>
        <authorList>
            <person name="Kono N."/>
            <person name="Arakawa K."/>
        </authorList>
    </citation>
    <scope>NUCLEOTIDE SEQUENCE [LARGE SCALE GENOMIC DNA]</scope>
</reference>
<feature type="region of interest" description="Disordered" evidence="1">
    <location>
        <begin position="345"/>
        <end position="364"/>
    </location>
</feature>
<gene>
    <name evidence="2" type="ORF">CDAR_19221</name>
</gene>